<evidence type="ECO:0000259" key="1">
    <source>
        <dbReference type="PROSITE" id="PS51832"/>
    </source>
</evidence>
<dbReference type="InterPro" id="IPR006675">
    <property type="entry name" value="HDIG_dom"/>
</dbReference>
<dbReference type="Pfam" id="PF11871">
    <property type="entry name" value="DUF3391"/>
    <property type="match status" value="1"/>
</dbReference>
<accession>A0A809SGI3</accession>
<dbReference type="InterPro" id="IPR021812">
    <property type="entry name" value="DUF3391"/>
</dbReference>
<dbReference type="RefSeq" id="WP_162083938.1">
    <property type="nucleotide sequence ID" value="NZ_AP021881.1"/>
</dbReference>
<dbReference type="GO" id="GO:0008081">
    <property type="term" value="F:phosphoric diester hydrolase activity"/>
    <property type="evidence" value="ECO:0007669"/>
    <property type="project" value="UniProtKB-ARBA"/>
</dbReference>
<dbReference type="KEGG" id="sniv:SFSGTM_06680"/>
<dbReference type="InterPro" id="IPR037522">
    <property type="entry name" value="HD_GYP_dom"/>
</dbReference>
<dbReference type="PROSITE" id="PS51832">
    <property type="entry name" value="HD_GYP"/>
    <property type="match status" value="1"/>
</dbReference>
<dbReference type="PANTHER" id="PTHR43155">
    <property type="entry name" value="CYCLIC DI-GMP PHOSPHODIESTERASE PA4108-RELATED"/>
    <property type="match status" value="1"/>
</dbReference>
<reference evidence="3" key="1">
    <citation type="submission" date="2019-11" db="EMBL/GenBank/DDBJ databases">
        <title>Isolation and characterization of a novel species in the genus Sulfuriferula.</title>
        <authorList>
            <person name="Mochizuki J."/>
            <person name="Kojima H."/>
            <person name="Fukui M."/>
        </authorList>
    </citation>
    <scope>NUCLEOTIDE SEQUENCE [LARGE SCALE GENOMIC DNA]</scope>
    <source>
        <strain evidence="3">SGTM</strain>
    </source>
</reference>
<dbReference type="NCBIfam" id="TIGR00277">
    <property type="entry name" value="HDIG"/>
    <property type="match status" value="1"/>
</dbReference>
<dbReference type="PANTHER" id="PTHR43155:SF2">
    <property type="entry name" value="CYCLIC DI-GMP PHOSPHODIESTERASE PA4108"/>
    <property type="match status" value="1"/>
</dbReference>
<name>A0A809SGI3_9PROT</name>
<organism evidence="2 3">
    <name type="scientific">Sulfuriferula nivalis</name>
    <dbReference type="NCBI Taxonomy" id="2675298"/>
    <lineage>
        <taxon>Bacteria</taxon>
        <taxon>Pseudomonadati</taxon>
        <taxon>Pseudomonadota</taxon>
        <taxon>Betaproteobacteria</taxon>
        <taxon>Nitrosomonadales</taxon>
        <taxon>Sulfuricellaceae</taxon>
        <taxon>Sulfuriferula</taxon>
    </lineage>
</organism>
<keyword evidence="2" id="KW-0378">Hydrolase</keyword>
<dbReference type="InterPro" id="IPR003607">
    <property type="entry name" value="HD/PDEase_dom"/>
</dbReference>
<dbReference type="Pfam" id="PF13487">
    <property type="entry name" value="HD_5"/>
    <property type="match status" value="1"/>
</dbReference>
<protein>
    <submittedName>
        <fullName evidence="2">HD family phosphohydrolase</fullName>
    </submittedName>
</protein>
<sequence length="424" mass="47106">MLTPSEAQYVTPEQLCIGLYIHLDLGWMDHPFTFSSFKIKNQQQINTIRKLKLKRVRYDQALSDVEPMLIENSPPPPVIVEELDAEEEAILAGKKARIDQLKTIQNDIARVEQAFVRSVDAVRSITRNVYSRPAEAYADTNALINQMLKSLVENGDVLIHAMGNQLGEDLYFHSLNVTVLSLMLAKSLDFSNADMQDLGMAAMLHDIGKNDIPHKILAKTDPLTKAEQTIVEQHSEIGVAVAKKMGLSNAALLAILQHHEYVDGSGYPRHLTGDKMSPISRVLSIVNTYDNLCNPGHGLAGLTPAEALSRMFAKRRAQFDDEMLKSFIKGLGVYPPGSIVRLSNDFVGLVLCVNATNPMKPDVLIYDADTPKNEAVILHLADEADIKITKSLRVAELSPEAHAYLNPRKHVTYSLDSKEKPRPR</sequence>
<evidence type="ECO:0000313" key="3">
    <source>
        <dbReference type="Proteomes" id="UP000463939"/>
    </source>
</evidence>
<dbReference type="Gene3D" id="1.10.3210.10">
    <property type="entry name" value="Hypothetical protein af1432"/>
    <property type="match status" value="1"/>
</dbReference>
<dbReference type="EMBL" id="AP021881">
    <property type="protein sequence ID" value="BBO99959.1"/>
    <property type="molecule type" value="Genomic_DNA"/>
</dbReference>
<dbReference type="SMART" id="SM00471">
    <property type="entry name" value="HDc"/>
    <property type="match status" value="1"/>
</dbReference>
<proteinExistence type="predicted"/>
<evidence type="ECO:0000313" key="2">
    <source>
        <dbReference type="EMBL" id="BBO99959.1"/>
    </source>
</evidence>
<keyword evidence="3" id="KW-1185">Reference proteome</keyword>
<dbReference type="AlphaFoldDB" id="A0A809SGI3"/>
<dbReference type="Proteomes" id="UP000463939">
    <property type="component" value="Chromosome"/>
</dbReference>
<gene>
    <name evidence="2" type="ORF">SFSGTM_06680</name>
</gene>
<dbReference type="SUPFAM" id="SSF109604">
    <property type="entry name" value="HD-domain/PDEase-like"/>
    <property type="match status" value="1"/>
</dbReference>
<dbReference type="CDD" id="cd00077">
    <property type="entry name" value="HDc"/>
    <property type="match status" value="1"/>
</dbReference>
<feature type="domain" description="HD-GYP" evidence="1">
    <location>
        <begin position="148"/>
        <end position="343"/>
    </location>
</feature>